<evidence type="ECO:0000256" key="6">
    <source>
        <dbReference type="ARBA" id="ARBA00023136"/>
    </source>
</evidence>
<feature type="transmembrane region" description="Helical" evidence="7">
    <location>
        <begin position="207"/>
        <end position="226"/>
    </location>
</feature>
<feature type="transmembrane region" description="Helical" evidence="7">
    <location>
        <begin position="7"/>
        <end position="27"/>
    </location>
</feature>
<evidence type="ECO:0000256" key="4">
    <source>
        <dbReference type="ARBA" id="ARBA00022692"/>
    </source>
</evidence>
<feature type="transmembrane region" description="Helical" evidence="7">
    <location>
        <begin position="306"/>
        <end position="326"/>
    </location>
</feature>
<dbReference type="Proteomes" id="UP000094580">
    <property type="component" value="Unassembled WGS sequence"/>
</dbReference>
<reference evidence="8 9" key="1">
    <citation type="submission" date="2016-07" db="EMBL/GenBank/DDBJ databases">
        <authorList>
            <person name="Townsley L."/>
            <person name="Shank E.A."/>
        </authorList>
    </citation>
    <scope>NUCLEOTIDE SEQUENCE [LARGE SCALE GENOMIC DNA]</scope>
    <source>
        <strain evidence="8 9">CH01</strain>
    </source>
</reference>
<evidence type="ECO:0000256" key="3">
    <source>
        <dbReference type="ARBA" id="ARBA00022475"/>
    </source>
</evidence>
<evidence type="ECO:0000256" key="1">
    <source>
        <dbReference type="ARBA" id="ARBA00004651"/>
    </source>
</evidence>
<keyword evidence="6 7" id="KW-0472">Membrane</keyword>
<keyword evidence="4 7" id="KW-0812">Transmembrane</keyword>
<dbReference type="RefSeq" id="WP_069033697.1">
    <property type="nucleotide sequence ID" value="NZ_MDKC01000013.1"/>
</dbReference>
<dbReference type="EMBL" id="MDKC01000013">
    <property type="protein sequence ID" value="ODG91874.1"/>
    <property type="molecule type" value="Genomic_DNA"/>
</dbReference>
<name>A0ABX2ZTV0_9BACI</name>
<evidence type="ECO:0000313" key="8">
    <source>
        <dbReference type="EMBL" id="ODG91874.1"/>
    </source>
</evidence>
<sequence length="327" mass="35294">MGSIYKAIPGVVLCLIIALTSETLSYLLPVGAATFSIIIGLIVGNTVHLKSYFEGGRKFAESKLLEVSIFLLGATISIQMISLLGLKGILLIVTQMCLVIIFTIWFGEKLGFGLNFSYLMASGNAVCGSSAIGATAPAIQATQEEKGLAVTLVNMMGTVLMFILPLIASVLYHSETLPTSALIGSTLQSVGQVVASGSLVNDEVKNYATLFKLIRVVFLVFVVFSLSTIKRRHIAEESIEKVKIQFPWYVIGFVILCVFYSLGLLPSWAANFSNKTSHLFEIIALAAIGLNVNLKMIIKQGKSLSLYALSIVGFQIIIAILLIQVIY</sequence>
<comment type="similarity">
    <text evidence="2">Belongs to the UPF0324 family.</text>
</comment>
<evidence type="ECO:0000256" key="5">
    <source>
        <dbReference type="ARBA" id="ARBA00022989"/>
    </source>
</evidence>
<feature type="transmembrane region" description="Helical" evidence="7">
    <location>
        <begin position="88"/>
        <end position="107"/>
    </location>
</feature>
<gene>
    <name evidence="8" type="ORF">BED47_05180</name>
</gene>
<feature type="transmembrane region" description="Helical" evidence="7">
    <location>
        <begin position="148"/>
        <end position="172"/>
    </location>
</feature>
<proteinExistence type="inferred from homology"/>
<feature type="transmembrane region" description="Helical" evidence="7">
    <location>
        <begin position="33"/>
        <end position="52"/>
    </location>
</feature>
<evidence type="ECO:0008006" key="10">
    <source>
        <dbReference type="Google" id="ProtNLM"/>
    </source>
</evidence>
<evidence type="ECO:0000256" key="7">
    <source>
        <dbReference type="SAM" id="Phobius"/>
    </source>
</evidence>
<evidence type="ECO:0000313" key="9">
    <source>
        <dbReference type="Proteomes" id="UP000094580"/>
    </source>
</evidence>
<dbReference type="Pfam" id="PF03601">
    <property type="entry name" value="Cons_hypoth698"/>
    <property type="match status" value="1"/>
</dbReference>
<dbReference type="PANTHER" id="PTHR30106">
    <property type="entry name" value="INNER MEMBRANE PROTEIN YEIH-RELATED"/>
    <property type="match status" value="1"/>
</dbReference>
<protein>
    <recommendedName>
        <fullName evidence="10">Sulfate exporter family transporter</fullName>
    </recommendedName>
</protein>
<keyword evidence="5 7" id="KW-1133">Transmembrane helix</keyword>
<keyword evidence="9" id="KW-1185">Reference proteome</keyword>
<feature type="transmembrane region" description="Helical" evidence="7">
    <location>
        <begin position="277"/>
        <end position="294"/>
    </location>
</feature>
<dbReference type="PANTHER" id="PTHR30106:SF2">
    <property type="entry name" value="UPF0324 INNER MEMBRANE PROTEIN YEIH"/>
    <property type="match status" value="1"/>
</dbReference>
<organism evidence="8 9">
    <name type="scientific">Gottfriedia luciferensis</name>
    <dbReference type="NCBI Taxonomy" id="178774"/>
    <lineage>
        <taxon>Bacteria</taxon>
        <taxon>Bacillati</taxon>
        <taxon>Bacillota</taxon>
        <taxon>Bacilli</taxon>
        <taxon>Bacillales</taxon>
        <taxon>Bacillaceae</taxon>
        <taxon>Gottfriedia</taxon>
    </lineage>
</organism>
<accession>A0ABX2ZTV0</accession>
<dbReference type="InterPro" id="IPR018383">
    <property type="entry name" value="UPF0324_pro"/>
</dbReference>
<comment type="caution">
    <text evidence="8">The sequence shown here is derived from an EMBL/GenBank/DDBJ whole genome shotgun (WGS) entry which is preliminary data.</text>
</comment>
<feature type="transmembrane region" description="Helical" evidence="7">
    <location>
        <begin position="246"/>
        <end position="265"/>
    </location>
</feature>
<keyword evidence="3" id="KW-1003">Cell membrane</keyword>
<evidence type="ECO:0000256" key="2">
    <source>
        <dbReference type="ARBA" id="ARBA00007977"/>
    </source>
</evidence>
<comment type="subcellular location">
    <subcellularLocation>
        <location evidence="1">Cell membrane</location>
        <topology evidence="1">Multi-pass membrane protein</topology>
    </subcellularLocation>
</comment>